<evidence type="ECO:0000256" key="1">
    <source>
        <dbReference type="SAM" id="MobiDB-lite"/>
    </source>
</evidence>
<comment type="caution">
    <text evidence="3">The sequence shown here is derived from an EMBL/GenBank/DDBJ whole genome shotgun (WGS) entry which is preliminary data.</text>
</comment>
<feature type="region of interest" description="Disordered" evidence="1">
    <location>
        <begin position="184"/>
        <end position="205"/>
    </location>
</feature>
<feature type="signal peptide" evidence="2">
    <location>
        <begin position="1"/>
        <end position="19"/>
    </location>
</feature>
<keyword evidence="4" id="KW-1185">Reference proteome</keyword>
<proteinExistence type="predicted"/>
<name>A0A7I9VQW5_9BACT</name>
<evidence type="ECO:0000256" key="2">
    <source>
        <dbReference type="SAM" id="SignalP"/>
    </source>
</evidence>
<evidence type="ECO:0000313" key="3">
    <source>
        <dbReference type="EMBL" id="GEJ58479.1"/>
    </source>
</evidence>
<dbReference type="Pfam" id="PF20046">
    <property type="entry name" value="DUF6448"/>
    <property type="match status" value="1"/>
</dbReference>
<dbReference type="AlphaFoldDB" id="A0A7I9VQW5"/>
<dbReference type="RefSeq" id="WP_176067081.1">
    <property type="nucleotide sequence ID" value="NZ_BJTG01000008.1"/>
</dbReference>
<dbReference type="Proteomes" id="UP000503640">
    <property type="component" value="Unassembled WGS sequence"/>
</dbReference>
<dbReference type="InterPro" id="IPR045613">
    <property type="entry name" value="DUF6448"/>
</dbReference>
<gene>
    <name evidence="3" type="ORF">AMYX_32200</name>
</gene>
<accession>A0A7I9VQW5</accession>
<sequence>MTRRLAFALAAVLATPALARAHCDTLDGPVVITARTALETGKLAPVLAWVRAQDEAELRAAFQKAQAARKAGPAAREVADTWFFETVVRVHRAGEGAPFTGLHPAGRDLGPAIPAADQALRTGDLAPVEKLLAGELHEGLQHRFARVRSQKAPGEDVAAGRAWVAAYVPFVHYVEGVHAAATAAGAEHGEGGEGEVAETGGHHHP</sequence>
<reference evidence="4" key="1">
    <citation type="journal article" date="2020" name="Appl. Environ. Microbiol.">
        <title>Diazotrophic Anaeromyxobacter Isolates from Soils.</title>
        <authorList>
            <person name="Masuda Y."/>
            <person name="Yamanaka H."/>
            <person name="Xu Z.X."/>
            <person name="Shiratori Y."/>
            <person name="Aono T."/>
            <person name="Amachi S."/>
            <person name="Senoo K."/>
            <person name="Itoh H."/>
        </authorList>
    </citation>
    <scope>NUCLEOTIDE SEQUENCE [LARGE SCALE GENOMIC DNA]</scope>
    <source>
        <strain evidence="4">R267</strain>
    </source>
</reference>
<protein>
    <submittedName>
        <fullName evidence="3">Uncharacterized protein</fullName>
    </submittedName>
</protein>
<dbReference type="EMBL" id="BJTG01000008">
    <property type="protein sequence ID" value="GEJ58479.1"/>
    <property type="molecule type" value="Genomic_DNA"/>
</dbReference>
<keyword evidence="2" id="KW-0732">Signal</keyword>
<evidence type="ECO:0000313" key="4">
    <source>
        <dbReference type="Proteomes" id="UP000503640"/>
    </source>
</evidence>
<feature type="chain" id="PRO_5029506828" evidence="2">
    <location>
        <begin position="20"/>
        <end position="205"/>
    </location>
</feature>
<organism evidence="3 4">
    <name type="scientific">Anaeromyxobacter diazotrophicus</name>
    <dbReference type="NCBI Taxonomy" id="2590199"/>
    <lineage>
        <taxon>Bacteria</taxon>
        <taxon>Pseudomonadati</taxon>
        <taxon>Myxococcota</taxon>
        <taxon>Myxococcia</taxon>
        <taxon>Myxococcales</taxon>
        <taxon>Cystobacterineae</taxon>
        <taxon>Anaeromyxobacteraceae</taxon>
        <taxon>Anaeromyxobacter</taxon>
    </lineage>
</organism>